<dbReference type="PATRIC" id="fig|1938.6.peg.6838"/>
<dbReference type="Gene3D" id="3.40.50.1820">
    <property type="entry name" value="alpha/beta hydrolase"/>
    <property type="match status" value="1"/>
</dbReference>
<dbReference type="InterPro" id="IPR029058">
    <property type="entry name" value="AB_hydrolase_fold"/>
</dbReference>
<keyword evidence="1" id="KW-0378">Hydrolase</keyword>
<protein>
    <recommendedName>
        <fullName evidence="2">Alpha/beta hydrolase fold-3 domain-containing protein</fullName>
    </recommendedName>
</protein>
<reference evidence="3 4" key="1">
    <citation type="submission" date="2015-06" db="EMBL/GenBank/DDBJ databases">
        <authorList>
            <person name="Hoefler B.C."/>
            <person name="Straight P.D."/>
        </authorList>
    </citation>
    <scope>NUCLEOTIDE SEQUENCE [LARGE SCALE GENOMIC DNA]</scope>
    <source>
        <strain evidence="3 4">NRRL 3427</strain>
    </source>
</reference>
<evidence type="ECO:0000259" key="2">
    <source>
        <dbReference type="Pfam" id="PF07859"/>
    </source>
</evidence>
<feature type="domain" description="Alpha/beta hydrolase fold-3" evidence="2">
    <location>
        <begin position="80"/>
        <end position="296"/>
    </location>
</feature>
<dbReference type="SUPFAM" id="SSF53474">
    <property type="entry name" value="alpha/beta-Hydrolases"/>
    <property type="match status" value="1"/>
</dbReference>
<dbReference type="Pfam" id="PF07859">
    <property type="entry name" value="Abhydrolase_3"/>
    <property type="match status" value="1"/>
</dbReference>
<gene>
    <name evidence="3" type="ORF">ADK34_31820</name>
</gene>
<dbReference type="Proteomes" id="UP000037023">
    <property type="component" value="Unassembled WGS sequence"/>
</dbReference>
<dbReference type="GO" id="GO:0016787">
    <property type="term" value="F:hydrolase activity"/>
    <property type="evidence" value="ECO:0007669"/>
    <property type="project" value="UniProtKB-KW"/>
</dbReference>
<proteinExistence type="predicted"/>
<organism evidence="3 4">
    <name type="scientific">Streptomyces viridochromogenes</name>
    <dbReference type="NCBI Taxonomy" id="1938"/>
    <lineage>
        <taxon>Bacteria</taxon>
        <taxon>Bacillati</taxon>
        <taxon>Actinomycetota</taxon>
        <taxon>Actinomycetes</taxon>
        <taxon>Kitasatosporales</taxon>
        <taxon>Streptomycetaceae</taxon>
        <taxon>Streptomyces</taxon>
    </lineage>
</organism>
<dbReference type="InterPro" id="IPR013094">
    <property type="entry name" value="AB_hydrolase_3"/>
</dbReference>
<evidence type="ECO:0000313" key="3">
    <source>
        <dbReference type="EMBL" id="KOG12434.1"/>
    </source>
</evidence>
<dbReference type="InterPro" id="IPR050300">
    <property type="entry name" value="GDXG_lipolytic_enzyme"/>
</dbReference>
<evidence type="ECO:0000256" key="1">
    <source>
        <dbReference type="ARBA" id="ARBA00022801"/>
    </source>
</evidence>
<sequence length="330" mass="35325">MNAPSPRPRPVLDRPTQEFVDRCSLSLAPYPLEPPPERADSDLDENGTFTEWFALPGGATGHVEVEVIRPVGVTGPMPVVLFLHGLGGVLEDAGARTSPRAPHTGRLVHAFTLGTDAAVVLVHHASAPQAPYPVALEQCYAVARWLAERGGEIGLDGSRMAAVGYSTGGNLVAALTLLAKERGEVRLVQQVLLCPVTDAGLDTPSHREFAEGYGVGRDALLRFWDRYVPDVRRRGLATASPLRATPEQLAGLPPALVVTGEADVVRDEGEAYAAKLRAAGVEVVAVRYLGTIHGFMVLDQLHHTNSARAALTQTLDIVHTALHSRRGRPR</sequence>
<dbReference type="AlphaFoldDB" id="A0A0L8JFW4"/>
<dbReference type="EMBL" id="LGUP01000381">
    <property type="protein sequence ID" value="KOG12434.1"/>
    <property type="molecule type" value="Genomic_DNA"/>
</dbReference>
<comment type="caution">
    <text evidence="3">The sequence shown here is derived from an EMBL/GenBank/DDBJ whole genome shotgun (WGS) entry which is preliminary data.</text>
</comment>
<accession>A0A0L8JFW4</accession>
<name>A0A0L8JFW4_STRVR</name>
<dbReference type="PANTHER" id="PTHR48081:SF8">
    <property type="entry name" value="ALPHA_BETA HYDROLASE FOLD-3 DOMAIN-CONTAINING PROTEIN-RELATED"/>
    <property type="match status" value="1"/>
</dbReference>
<dbReference type="PANTHER" id="PTHR48081">
    <property type="entry name" value="AB HYDROLASE SUPERFAMILY PROTEIN C4A8.06C"/>
    <property type="match status" value="1"/>
</dbReference>
<evidence type="ECO:0000313" key="4">
    <source>
        <dbReference type="Proteomes" id="UP000037023"/>
    </source>
</evidence>